<proteinExistence type="inferred from homology"/>
<keyword evidence="7" id="KW-1185">Reference proteome</keyword>
<name>A0ABC8T4P5_9AQUA</name>
<keyword evidence="4" id="KW-0804">Transcription</keyword>
<dbReference type="GO" id="GO:0005737">
    <property type="term" value="C:cytoplasm"/>
    <property type="evidence" value="ECO:0007669"/>
    <property type="project" value="UniProtKB-ARBA"/>
</dbReference>
<accession>A0ABC8T4P5</accession>
<comment type="subcellular location">
    <subcellularLocation>
        <location evidence="1">Nucleus</location>
    </subcellularLocation>
</comment>
<dbReference type="Gene3D" id="1.10.10.10">
    <property type="entry name" value="Winged helix-like DNA-binding domain superfamily/Winged helix DNA-binding domain"/>
    <property type="match status" value="1"/>
</dbReference>
<dbReference type="InterPro" id="IPR007832">
    <property type="entry name" value="RNA_pol_Rpc34"/>
</dbReference>
<protein>
    <recommendedName>
        <fullName evidence="8">DNA-directed RNA polymerase III subunit RPC6</fullName>
    </recommendedName>
</protein>
<reference evidence="6 7" key="1">
    <citation type="submission" date="2024-02" db="EMBL/GenBank/DDBJ databases">
        <authorList>
            <person name="Vignale AGUSTIN F."/>
            <person name="Sosa J E."/>
            <person name="Modenutti C."/>
        </authorList>
    </citation>
    <scope>NUCLEOTIDE SEQUENCE [LARGE SCALE GENOMIC DNA]</scope>
</reference>
<keyword evidence="5" id="KW-0539">Nucleus</keyword>
<sequence>MISTVMVETIMCIHRLSGSYPMSSFSFLVTAASLQGILSFVRLMRIQCRMSHSQDTSALKRKRPESNPLTQSLVDADRAVLTVIKSKEDMGIWTRDIKRDTNLPENLVNKSLKSLLAKKLIKEVVNIQSKGRKHYMAAEFEPSKEVTGGSWYVEGNLDKEFISVLKDFCFRFIRSRKVATTEQVHDFFKKSGAIKVECTVQQISEILRCMVLDNEILEVKSTGLGEYHSIPIGTSCYRCATGAGIGQGPKIGQWLQFHVVFVPGLVNAHPMELFHQVLVPTSQNGWILITNGFYLSYFSNWLFIF</sequence>
<gene>
    <name evidence="6" type="ORF">ILEXP_LOCUS33499</name>
</gene>
<organism evidence="6 7">
    <name type="scientific">Ilex paraguariensis</name>
    <name type="common">yerba mate</name>
    <dbReference type="NCBI Taxonomy" id="185542"/>
    <lineage>
        <taxon>Eukaryota</taxon>
        <taxon>Viridiplantae</taxon>
        <taxon>Streptophyta</taxon>
        <taxon>Embryophyta</taxon>
        <taxon>Tracheophyta</taxon>
        <taxon>Spermatophyta</taxon>
        <taxon>Magnoliopsida</taxon>
        <taxon>eudicotyledons</taxon>
        <taxon>Gunneridae</taxon>
        <taxon>Pentapetalae</taxon>
        <taxon>asterids</taxon>
        <taxon>campanulids</taxon>
        <taxon>Aquifoliales</taxon>
        <taxon>Aquifoliaceae</taxon>
        <taxon>Ilex</taxon>
    </lineage>
</organism>
<dbReference type="FunFam" id="1.10.10.10:FF:000116">
    <property type="entry name" value="DNA-directed RNA polymerase III subunit RPC6"/>
    <property type="match status" value="1"/>
</dbReference>
<evidence type="ECO:0000256" key="2">
    <source>
        <dbReference type="ARBA" id="ARBA00011038"/>
    </source>
</evidence>
<dbReference type="InterPro" id="IPR036388">
    <property type="entry name" value="WH-like_DNA-bd_sf"/>
</dbReference>
<dbReference type="PANTHER" id="PTHR12780">
    <property type="entry name" value="RNA POLYMERASE III DNA DIRECTED , 39KD SUBUNIT-RELATED"/>
    <property type="match status" value="1"/>
</dbReference>
<dbReference type="EMBL" id="CAUOFW020004191">
    <property type="protein sequence ID" value="CAK9164392.1"/>
    <property type="molecule type" value="Genomic_DNA"/>
</dbReference>
<evidence type="ECO:0000313" key="6">
    <source>
        <dbReference type="EMBL" id="CAK9164392.1"/>
    </source>
</evidence>
<dbReference type="GO" id="GO:0005654">
    <property type="term" value="C:nucleoplasm"/>
    <property type="evidence" value="ECO:0007669"/>
    <property type="project" value="UniProtKB-ARBA"/>
</dbReference>
<evidence type="ECO:0000256" key="4">
    <source>
        <dbReference type="ARBA" id="ARBA00023163"/>
    </source>
</evidence>
<comment type="similarity">
    <text evidence="2">Belongs to the eukaryotic RPC34/RPC39 RNA polymerase subunit family.</text>
</comment>
<keyword evidence="3" id="KW-0240">DNA-directed RNA polymerase</keyword>
<dbReference type="InterPro" id="IPR016049">
    <property type="entry name" value="RNA_pol_Rpc34-like"/>
</dbReference>
<dbReference type="Pfam" id="PF05158">
    <property type="entry name" value="RNA_pol_Rpc34"/>
    <property type="match status" value="1"/>
</dbReference>
<evidence type="ECO:0000256" key="3">
    <source>
        <dbReference type="ARBA" id="ARBA00022478"/>
    </source>
</evidence>
<evidence type="ECO:0000256" key="1">
    <source>
        <dbReference type="ARBA" id="ARBA00004123"/>
    </source>
</evidence>
<evidence type="ECO:0000256" key="5">
    <source>
        <dbReference type="ARBA" id="ARBA00023242"/>
    </source>
</evidence>
<comment type="caution">
    <text evidence="6">The sequence shown here is derived from an EMBL/GenBank/DDBJ whole genome shotgun (WGS) entry which is preliminary data.</text>
</comment>
<dbReference type="Proteomes" id="UP001642360">
    <property type="component" value="Unassembled WGS sequence"/>
</dbReference>
<dbReference type="InterPro" id="IPR036390">
    <property type="entry name" value="WH_DNA-bd_sf"/>
</dbReference>
<dbReference type="AlphaFoldDB" id="A0ABC8T4P5"/>
<evidence type="ECO:0008006" key="8">
    <source>
        <dbReference type="Google" id="ProtNLM"/>
    </source>
</evidence>
<dbReference type="GO" id="GO:0005666">
    <property type="term" value="C:RNA polymerase III complex"/>
    <property type="evidence" value="ECO:0007669"/>
    <property type="project" value="UniProtKB-ARBA"/>
</dbReference>
<dbReference type="SUPFAM" id="SSF46785">
    <property type="entry name" value="Winged helix' DNA-binding domain"/>
    <property type="match status" value="1"/>
</dbReference>
<evidence type="ECO:0000313" key="7">
    <source>
        <dbReference type="Proteomes" id="UP001642360"/>
    </source>
</evidence>